<proteinExistence type="predicted"/>
<dbReference type="CDD" id="cd03784">
    <property type="entry name" value="GT1_Gtf-like"/>
    <property type="match status" value="1"/>
</dbReference>
<reference evidence="2" key="1">
    <citation type="submission" date="2023-08" db="EMBL/GenBank/DDBJ databases">
        <authorList>
            <person name="Chen Y."/>
            <person name="Shah S."/>
            <person name="Dougan E. K."/>
            <person name="Thang M."/>
            <person name="Chan C."/>
        </authorList>
    </citation>
    <scope>NUCLEOTIDE SEQUENCE</scope>
</reference>
<dbReference type="GO" id="GO:0008194">
    <property type="term" value="F:UDP-glycosyltransferase activity"/>
    <property type="evidence" value="ECO:0007669"/>
    <property type="project" value="InterPro"/>
</dbReference>
<sequence>MARRFAFVFPMASGHMNPSLPLARRLVSLGHQVHYISREQMREAIEDTGATFHSDMEEMPELYEGRTPDLFAALNDLRIEFGLEDDPYMIAFTKLKEICLEMMMPGLLRWLARIRAEAVVCCPLMNREASLGAQVLRLPCVCLLTTAGPGAMPVAMADMLKTFNITLEQCMEERANFQPLLDSLQRLREKYGVKVELTDDMWPMGLSAASCESKLTLVTTAEFLSDPLPQDLQKLYDAAGCTFAYVGPLLDKAGAKRAAGHKFELSDGRAEAAEPAADVVAMLRAAKAQGRRVVYASMGTVITGDSPEMGWHDRIKKDGVPQGLTGKELCQAAWKGLFDALGTEGGPLLLVALGPQSDALEDLEVPANAFCLPVMPQVDLLKSGVDLFLTHGGQNSFMEALSSGTPLVVCPGFADQPINAQKAVDLGVGLQVPRPECRMEDASREAAKYQAATAAAVAAVLAELSFLQKARGLEEELKSAGGVAKAVDLILSTLDHPHKLGGA</sequence>
<dbReference type="InterPro" id="IPR050426">
    <property type="entry name" value="Glycosyltransferase_28"/>
</dbReference>
<evidence type="ECO:0000313" key="2">
    <source>
        <dbReference type="EMBL" id="CAJ1389649.1"/>
    </source>
</evidence>
<protein>
    <recommendedName>
        <fullName evidence="4">Glycosyltransferase</fullName>
    </recommendedName>
</protein>
<dbReference type="InterPro" id="IPR002213">
    <property type="entry name" value="UDP_glucos_trans"/>
</dbReference>
<dbReference type="Pfam" id="PF00201">
    <property type="entry name" value="UDPGT"/>
    <property type="match status" value="1"/>
</dbReference>
<gene>
    <name evidence="2" type="ORF">EVOR1521_LOCUS15224</name>
</gene>
<keyword evidence="1" id="KW-0808">Transferase</keyword>
<accession>A0AA36IL70</accession>
<dbReference type="PANTHER" id="PTHR48050">
    <property type="entry name" value="STEROL 3-BETA-GLUCOSYLTRANSFERASE"/>
    <property type="match status" value="1"/>
</dbReference>
<evidence type="ECO:0000256" key="1">
    <source>
        <dbReference type="ARBA" id="ARBA00022679"/>
    </source>
</evidence>
<dbReference type="PANTHER" id="PTHR48050:SF13">
    <property type="entry name" value="STEROL 3-BETA-GLUCOSYLTRANSFERASE UGT80A2"/>
    <property type="match status" value="1"/>
</dbReference>
<dbReference type="EMBL" id="CAUJNA010001913">
    <property type="protein sequence ID" value="CAJ1389649.1"/>
    <property type="molecule type" value="Genomic_DNA"/>
</dbReference>
<comment type="caution">
    <text evidence="2">The sequence shown here is derived from an EMBL/GenBank/DDBJ whole genome shotgun (WGS) entry which is preliminary data.</text>
</comment>
<dbReference type="SUPFAM" id="SSF53756">
    <property type="entry name" value="UDP-Glycosyltransferase/glycogen phosphorylase"/>
    <property type="match status" value="1"/>
</dbReference>
<name>A0AA36IL70_9DINO</name>
<evidence type="ECO:0008006" key="4">
    <source>
        <dbReference type="Google" id="ProtNLM"/>
    </source>
</evidence>
<dbReference type="AlphaFoldDB" id="A0AA36IL70"/>
<dbReference type="Gene3D" id="3.40.50.2000">
    <property type="entry name" value="Glycogen Phosphorylase B"/>
    <property type="match status" value="2"/>
</dbReference>
<organism evidence="2 3">
    <name type="scientific">Effrenium voratum</name>
    <dbReference type="NCBI Taxonomy" id="2562239"/>
    <lineage>
        <taxon>Eukaryota</taxon>
        <taxon>Sar</taxon>
        <taxon>Alveolata</taxon>
        <taxon>Dinophyceae</taxon>
        <taxon>Suessiales</taxon>
        <taxon>Symbiodiniaceae</taxon>
        <taxon>Effrenium</taxon>
    </lineage>
</organism>
<evidence type="ECO:0000313" key="3">
    <source>
        <dbReference type="Proteomes" id="UP001178507"/>
    </source>
</evidence>
<dbReference type="Proteomes" id="UP001178507">
    <property type="component" value="Unassembled WGS sequence"/>
</dbReference>
<keyword evidence="3" id="KW-1185">Reference proteome</keyword>